<keyword evidence="2" id="KW-1185">Reference proteome</keyword>
<reference evidence="1" key="2">
    <citation type="journal article" date="2022" name="New Phytol.">
        <title>Evolutionary transition to the ectomycorrhizal habit in the genomes of a hyperdiverse lineage of mushroom-forming fungi.</title>
        <authorList>
            <person name="Looney B."/>
            <person name="Miyauchi S."/>
            <person name="Morin E."/>
            <person name="Drula E."/>
            <person name="Courty P.E."/>
            <person name="Kohler A."/>
            <person name="Kuo A."/>
            <person name="LaButti K."/>
            <person name="Pangilinan J."/>
            <person name="Lipzen A."/>
            <person name="Riley R."/>
            <person name="Andreopoulos W."/>
            <person name="He G."/>
            <person name="Johnson J."/>
            <person name="Nolan M."/>
            <person name="Tritt A."/>
            <person name="Barry K.W."/>
            <person name="Grigoriev I.V."/>
            <person name="Nagy L.G."/>
            <person name="Hibbett D."/>
            <person name="Henrissat B."/>
            <person name="Matheny P.B."/>
            <person name="Labbe J."/>
            <person name="Martin F.M."/>
        </authorList>
    </citation>
    <scope>NUCLEOTIDE SEQUENCE</scope>
    <source>
        <strain evidence="1">EC-137</strain>
    </source>
</reference>
<organism evidence="1 2">
    <name type="scientific">Vararia minispora EC-137</name>
    <dbReference type="NCBI Taxonomy" id="1314806"/>
    <lineage>
        <taxon>Eukaryota</taxon>
        <taxon>Fungi</taxon>
        <taxon>Dikarya</taxon>
        <taxon>Basidiomycota</taxon>
        <taxon>Agaricomycotina</taxon>
        <taxon>Agaricomycetes</taxon>
        <taxon>Russulales</taxon>
        <taxon>Lachnocladiaceae</taxon>
        <taxon>Vararia</taxon>
    </lineage>
</organism>
<sequence length="176" mass="17923">MSFMEYIENLATGIVALFSTDDRSSRDVEMGSADQGGSSRFILETVSDVVLGEGVSAPAASTSVQDRRGLGEEEIGEVGEVSLAPGTVADTTISASPGPLSASNPTSAIGANAANVEAVPDGRDNRVRMRASSDGCGLSLPLTRDGKIVLLGLAIVAVLIGFIALGITVVQSRKTA</sequence>
<reference evidence="1" key="1">
    <citation type="submission" date="2021-02" db="EMBL/GenBank/DDBJ databases">
        <authorList>
            <consortium name="DOE Joint Genome Institute"/>
            <person name="Ahrendt S."/>
            <person name="Looney B.P."/>
            <person name="Miyauchi S."/>
            <person name="Morin E."/>
            <person name="Drula E."/>
            <person name="Courty P.E."/>
            <person name="Chicoki N."/>
            <person name="Fauchery L."/>
            <person name="Kohler A."/>
            <person name="Kuo A."/>
            <person name="Labutti K."/>
            <person name="Pangilinan J."/>
            <person name="Lipzen A."/>
            <person name="Riley R."/>
            <person name="Andreopoulos W."/>
            <person name="He G."/>
            <person name="Johnson J."/>
            <person name="Barry K.W."/>
            <person name="Grigoriev I.V."/>
            <person name="Nagy L."/>
            <person name="Hibbett D."/>
            <person name="Henrissat B."/>
            <person name="Matheny P.B."/>
            <person name="Labbe J."/>
            <person name="Martin F."/>
        </authorList>
    </citation>
    <scope>NUCLEOTIDE SEQUENCE</scope>
    <source>
        <strain evidence="1">EC-137</strain>
    </source>
</reference>
<dbReference type="Proteomes" id="UP000814128">
    <property type="component" value="Unassembled WGS sequence"/>
</dbReference>
<dbReference type="EMBL" id="MU273713">
    <property type="protein sequence ID" value="KAI0028911.1"/>
    <property type="molecule type" value="Genomic_DNA"/>
</dbReference>
<evidence type="ECO:0000313" key="2">
    <source>
        <dbReference type="Proteomes" id="UP000814128"/>
    </source>
</evidence>
<evidence type="ECO:0000313" key="1">
    <source>
        <dbReference type="EMBL" id="KAI0028911.1"/>
    </source>
</evidence>
<name>A0ACB8QCA0_9AGAM</name>
<comment type="caution">
    <text evidence="1">The sequence shown here is derived from an EMBL/GenBank/DDBJ whole genome shotgun (WGS) entry which is preliminary data.</text>
</comment>
<proteinExistence type="predicted"/>
<protein>
    <submittedName>
        <fullName evidence="1">Uncharacterized protein</fullName>
    </submittedName>
</protein>
<gene>
    <name evidence="1" type="ORF">K488DRAFT_89269</name>
</gene>
<accession>A0ACB8QCA0</accession>